<evidence type="ECO:0000313" key="13">
    <source>
        <dbReference type="EMBL" id="MBD2755877.1"/>
    </source>
</evidence>
<sequence>MNCALKRWILSGLCLSFSLTAVAQKPLIDSLKNKLVKFLPDTSRALTYHAIARDFYRRNQFDSAQVYLTQMLPVCQRTRFWYGLGSYYQLSGNIARNRGMFETALVQLQQAATYFQKSNRPHTVATVYNNMGYLYKHMGNNGDIAALTNQGIDYIQRAVVLNQAAGKTTGLIDNYINLGICYEDLKEFTTALRYYQMAEQLARKQNPANESLGVIYNDIGNLFQKQQQNDSAIPFLERAIAINQKLGRKSSLVHNHRNLSTAYYELKKTPQALHHAKQALAFLAEVNDASLARSVYRVLRIAYAANGQHAEAYQFLLREKTIEDSLMNIQKTRIIANLQGKYEQQKAAELATIRANLELEKTKEVASVEAKTAREVATIEAEKKHRIAQIEAQAEVAKTRAVTEVQTRYETAKKTQQISELSEQNTLKARQMAYLVGGLGLVLLLLGISFVQYWAIRRANAQLSEQNRVIAETSDRLTEQSSQLRTLMRELHHRVKNNLAIVSSLLNLQTYRLTDTGAIEAVQESQRRVEAMSLIHQRLYRTDAVTTINMADYITDLAESLMAAYGYGPDTFDLSVSVNQPELDVDSAIPLGLILNELLTNSFKYAYGNNRHRIGRRNQPSLRIDLHQQNGLTLEVQDNGPGLDLNQWRNLDIDTDSFGRQLIWSLSEQVGGKITVDNRDGAYFQLTIPQAA</sequence>
<dbReference type="InterPro" id="IPR036890">
    <property type="entry name" value="HATPase_C_sf"/>
</dbReference>
<dbReference type="Proteomes" id="UP000653797">
    <property type="component" value="Unassembled WGS sequence"/>
</dbReference>
<evidence type="ECO:0000256" key="2">
    <source>
        <dbReference type="ARBA" id="ARBA00012438"/>
    </source>
</evidence>
<evidence type="ECO:0000256" key="10">
    <source>
        <dbReference type="SAM" id="Phobius"/>
    </source>
</evidence>
<keyword evidence="14" id="KW-1185">Reference proteome</keyword>
<dbReference type="CDD" id="cd16936">
    <property type="entry name" value="HATPase_RsbW-like"/>
    <property type="match status" value="1"/>
</dbReference>
<keyword evidence="7" id="KW-0067">ATP-binding</keyword>
<dbReference type="Gene3D" id="3.30.450.20">
    <property type="entry name" value="PAS domain"/>
    <property type="match status" value="1"/>
</dbReference>
<dbReference type="InterPro" id="IPR011990">
    <property type="entry name" value="TPR-like_helical_dom_sf"/>
</dbReference>
<keyword evidence="8" id="KW-0802">TPR repeat</keyword>
<feature type="chain" id="PRO_5038094031" description="histidine kinase" evidence="11">
    <location>
        <begin position="24"/>
        <end position="692"/>
    </location>
</feature>
<protein>
    <recommendedName>
        <fullName evidence="2">histidine kinase</fullName>
        <ecNumber evidence="2">2.7.13.3</ecNumber>
    </recommendedName>
</protein>
<evidence type="ECO:0000313" key="14">
    <source>
        <dbReference type="Proteomes" id="UP000653797"/>
    </source>
</evidence>
<comment type="catalytic activity">
    <reaction evidence="1">
        <text>ATP + protein L-histidine = ADP + protein N-phospho-L-histidine.</text>
        <dbReference type="EC" id="2.7.13.3"/>
    </reaction>
</comment>
<evidence type="ECO:0000256" key="11">
    <source>
        <dbReference type="SAM" id="SignalP"/>
    </source>
</evidence>
<dbReference type="SUPFAM" id="SSF55874">
    <property type="entry name" value="ATPase domain of HSP90 chaperone/DNA topoisomerase II/histidine kinase"/>
    <property type="match status" value="1"/>
</dbReference>
<name>A0A927B638_9BACT</name>
<feature type="transmembrane region" description="Helical" evidence="10">
    <location>
        <begin position="432"/>
        <end position="456"/>
    </location>
</feature>
<dbReference type="InterPro" id="IPR005467">
    <property type="entry name" value="His_kinase_dom"/>
</dbReference>
<dbReference type="SMART" id="SM00028">
    <property type="entry name" value="TPR"/>
    <property type="match status" value="5"/>
</dbReference>
<dbReference type="EC" id="2.7.13.3" evidence="2"/>
<comment type="caution">
    <text evidence="13">The sequence shown here is derived from an EMBL/GenBank/DDBJ whole genome shotgun (WGS) entry which is preliminary data.</text>
</comment>
<keyword evidence="6" id="KW-0418">Kinase</keyword>
<feature type="signal peptide" evidence="11">
    <location>
        <begin position="1"/>
        <end position="23"/>
    </location>
</feature>
<dbReference type="PANTHER" id="PTHR41523">
    <property type="entry name" value="TWO-COMPONENT SYSTEM SENSOR PROTEIN"/>
    <property type="match status" value="1"/>
</dbReference>
<dbReference type="InterPro" id="IPR003594">
    <property type="entry name" value="HATPase_dom"/>
</dbReference>
<dbReference type="PANTHER" id="PTHR41523:SF8">
    <property type="entry name" value="ETHYLENE RESPONSE SENSOR PROTEIN"/>
    <property type="match status" value="1"/>
</dbReference>
<keyword evidence="10" id="KW-0812">Transmembrane</keyword>
<keyword evidence="3" id="KW-0597">Phosphoprotein</keyword>
<evidence type="ECO:0000256" key="7">
    <source>
        <dbReference type="ARBA" id="ARBA00022840"/>
    </source>
</evidence>
<evidence type="ECO:0000256" key="9">
    <source>
        <dbReference type="SAM" id="Coils"/>
    </source>
</evidence>
<evidence type="ECO:0000256" key="8">
    <source>
        <dbReference type="PROSITE-ProRule" id="PRU00339"/>
    </source>
</evidence>
<evidence type="ECO:0000259" key="12">
    <source>
        <dbReference type="PROSITE" id="PS50109"/>
    </source>
</evidence>
<keyword evidence="9" id="KW-0175">Coiled coil</keyword>
<organism evidence="13 14">
    <name type="scientific">Spirosoma validum</name>
    <dbReference type="NCBI Taxonomy" id="2771355"/>
    <lineage>
        <taxon>Bacteria</taxon>
        <taxon>Pseudomonadati</taxon>
        <taxon>Bacteroidota</taxon>
        <taxon>Cytophagia</taxon>
        <taxon>Cytophagales</taxon>
        <taxon>Cytophagaceae</taxon>
        <taxon>Spirosoma</taxon>
    </lineage>
</organism>
<feature type="coiled-coil region" evidence="9">
    <location>
        <begin position="456"/>
        <end position="490"/>
    </location>
</feature>
<keyword evidence="10" id="KW-1133">Transmembrane helix</keyword>
<dbReference type="EMBL" id="JACXAA010000010">
    <property type="protein sequence ID" value="MBD2755877.1"/>
    <property type="molecule type" value="Genomic_DNA"/>
</dbReference>
<dbReference type="GO" id="GO:0005524">
    <property type="term" value="F:ATP binding"/>
    <property type="evidence" value="ECO:0007669"/>
    <property type="project" value="UniProtKB-KW"/>
</dbReference>
<evidence type="ECO:0000256" key="6">
    <source>
        <dbReference type="ARBA" id="ARBA00022777"/>
    </source>
</evidence>
<feature type="domain" description="Histidine kinase" evidence="12">
    <location>
        <begin position="490"/>
        <end position="692"/>
    </location>
</feature>
<keyword evidence="11" id="KW-0732">Signal</keyword>
<dbReference type="SUPFAM" id="SSF48452">
    <property type="entry name" value="TPR-like"/>
    <property type="match status" value="2"/>
</dbReference>
<keyword evidence="10" id="KW-0472">Membrane</keyword>
<dbReference type="Pfam" id="PF13424">
    <property type="entry name" value="TPR_12"/>
    <property type="match status" value="1"/>
</dbReference>
<dbReference type="PROSITE" id="PS50109">
    <property type="entry name" value="HIS_KIN"/>
    <property type="match status" value="1"/>
</dbReference>
<evidence type="ECO:0000256" key="5">
    <source>
        <dbReference type="ARBA" id="ARBA00022741"/>
    </source>
</evidence>
<keyword evidence="5" id="KW-0547">Nucleotide-binding</keyword>
<evidence type="ECO:0000256" key="3">
    <source>
        <dbReference type="ARBA" id="ARBA00022553"/>
    </source>
</evidence>
<keyword evidence="4" id="KW-0808">Transferase</keyword>
<dbReference type="Pfam" id="PF07568">
    <property type="entry name" value="HisKA_2"/>
    <property type="match status" value="1"/>
</dbReference>
<dbReference type="PROSITE" id="PS50005">
    <property type="entry name" value="TPR"/>
    <property type="match status" value="1"/>
</dbReference>
<dbReference type="Gene3D" id="3.30.565.10">
    <property type="entry name" value="Histidine kinase-like ATPase, C-terminal domain"/>
    <property type="match status" value="1"/>
</dbReference>
<evidence type="ECO:0000256" key="4">
    <source>
        <dbReference type="ARBA" id="ARBA00022679"/>
    </source>
</evidence>
<dbReference type="RefSeq" id="WP_191041507.1">
    <property type="nucleotide sequence ID" value="NZ_JACXAA010000010.1"/>
</dbReference>
<proteinExistence type="predicted"/>
<reference evidence="13" key="1">
    <citation type="submission" date="2020-09" db="EMBL/GenBank/DDBJ databases">
        <authorList>
            <person name="Kim M.K."/>
        </authorList>
    </citation>
    <scope>NUCLEOTIDE SEQUENCE</scope>
    <source>
        <strain evidence="13">BT704</strain>
    </source>
</reference>
<dbReference type="AlphaFoldDB" id="A0A927B638"/>
<feature type="repeat" description="TPR" evidence="8">
    <location>
        <begin position="172"/>
        <end position="205"/>
    </location>
</feature>
<dbReference type="InterPro" id="IPR019734">
    <property type="entry name" value="TPR_rpt"/>
</dbReference>
<dbReference type="GO" id="GO:0004673">
    <property type="term" value="F:protein histidine kinase activity"/>
    <property type="evidence" value="ECO:0007669"/>
    <property type="project" value="UniProtKB-EC"/>
</dbReference>
<evidence type="ECO:0000256" key="1">
    <source>
        <dbReference type="ARBA" id="ARBA00000085"/>
    </source>
</evidence>
<dbReference type="Gene3D" id="1.25.40.10">
    <property type="entry name" value="Tetratricopeptide repeat domain"/>
    <property type="match status" value="2"/>
</dbReference>
<accession>A0A927B638</accession>
<dbReference type="Pfam" id="PF02518">
    <property type="entry name" value="HATPase_c"/>
    <property type="match status" value="1"/>
</dbReference>
<dbReference type="InterPro" id="IPR011495">
    <property type="entry name" value="Sig_transdc_His_kin_sub2_dim/P"/>
</dbReference>
<gene>
    <name evidence="13" type="ORF">IC230_23445</name>
</gene>